<dbReference type="InterPro" id="IPR016195">
    <property type="entry name" value="Pol/histidinol_Pase-like"/>
</dbReference>
<dbReference type="GO" id="GO:0000731">
    <property type="term" value="P:DNA synthesis involved in DNA repair"/>
    <property type="evidence" value="ECO:0007669"/>
    <property type="project" value="TreeGrafter"/>
</dbReference>
<protein>
    <submittedName>
        <fullName evidence="4">AAA domain-containing protein, putative AbiEii toxin, Type IV TA system</fullName>
    </submittedName>
</protein>
<dbReference type="AlphaFoldDB" id="A0A1I1V7A7"/>
<evidence type="ECO:0000259" key="3">
    <source>
        <dbReference type="Pfam" id="PF13304"/>
    </source>
</evidence>
<dbReference type="Pfam" id="PF13175">
    <property type="entry name" value="AAA_15"/>
    <property type="match status" value="1"/>
</dbReference>
<dbReference type="PANTHER" id="PTHR32182:SF22">
    <property type="entry name" value="ATP-DEPENDENT ENDONUCLEASE, OLD FAMILY-RELATED"/>
    <property type="match status" value="1"/>
</dbReference>
<gene>
    <name evidence="4" type="ORF">SAMN05216372_104129</name>
</gene>
<dbReference type="Gene3D" id="3.20.20.140">
    <property type="entry name" value="Metal-dependent hydrolases"/>
    <property type="match status" value="1"/>
</dbReference>
<dbReference type="GO" id="GO:0005524">
    <property type="term" value="F:ATP binding"/>
    <property type="evidence" value="ECO:0007669"/>
    <property type="project" value="InterPro"/>
</dbReference>
<accession>A0A1I1V7A7</accession>
<evidence type="ECO:0000313" key="5">
    <source>
        <dbReference type="Proteomes" id="UP000243950"/>
    </source>
</evidence>
<dbReference type="Gene3D" id="3.40.50.300">
    <property type="entry name" value="P-loop containing nucleotide triphosphate hydrolases"/>
    <property type="match status" value="2"/>
</dbReference>
<keyword evidence="5" id="KW-1185">Reference proteome</keyword>
<dbReference type="InterPro" id="IPR054787">
    <property type="entry name" value="TrlF_ATPase"/>
</dbReference>
<dbReference type="NCBIfam" id="NF045780">
    <property type="entry name" value="TrlF_fam_ATP"/>
    <property type="match status" value="1"/>
</dbReference>
<dbReference type="Pfam" id="PF13304">
    <property type="entry name" value="AAA_21"/>
    <property type="match status" value="1"/>
</dbReference>
<feature type="coiled-coil region" evidence="1">
    <location>
        <begin position="470"/>
        <end position="497"/>
    </location>
</feature>
<evidence type="ECO:0000256" key="1">
    <source>
        <dbReference type="SAM" id="Coils"/>
    </source>
</evidence>
<keyword evidence="1" id="KW-0175">Coiled coil</keyword>
<dbReference type="EMBL" id="FOMO01000004">
    <property type="protein sequence ID" value="SFD78886.1"/>
    <property type="molecule type" value="Genomic_DNA"/>
</dbReference>
<dbReference type="InterPro" id="IPR003959">
    <property type="entry name" value="ATPase_AAA_core"/>
</dbReference>
<sequence length="937" mass="105711">MASTYEGMRWFKCDFQMQTPADRQHWQGDALIAGSEGKAAEAYARACYEAGLNAVGITEHNFLNKDFMPYLYEAFSTLSKEFNREITIFPGFEFEADVGKGMHVLCLFEPGTDLEDMDHILTECGVARPRVSEGVLAKSRLQLTDILKIVQKPNPDGSWRGIVIVPHIFTDSLFDNDRISEWIQREEFINPDLLAVEVPKPVEKMSLGFQRLFESNKDCAKEWRRARPIATIMSSDNKMLLAKDEDDRPMPNSIGYRYTWMKMSAPSIESLRQAFLDPKSRIRLPVDVKNDPHPESLNNHPHIKSVDIKGVTFLADQLIHFSPNMSSIIGGRGSGKSTVLEYLRLMLGKWDDLDRDTAARMQRIKDTAAGDGVSLTVDFQSWNGVQHRLIWNGKSPHLDGVELEDPKTFFKQLPAQFFSQQQLNKITQVDPDEGILHTAKLLELVNGFKANELKELDNKELQLHQEITGKLERKHQLIELEATLRSLKQEKSDLDRQWQARNDVQNEAKTHENLKAEKQHIDSAVTLATEQSDQISATAKALKDKLIPFSRGESPHFEWISELDTKFRQATEELEADIALLTASYQKKISDIFEKSSAWTAISRELSNADEQFSQACQAKGISTEDVSQLSNLAILRTQKQSEIDDQISKIESIKLDVIGLDEQQENLTQIWHQQVLVRQAAASKANTLAVHEESSKQFIDVSVKYQGDKKNFLDLWESFGPTDGRTKLGRSWNDLGGTLFSLFEENSKPPASIWKFTNIWFEQGHLQALGDIWSDVSTYIADNSKAWDHLTIQRVQDAVDIALFRPDGSLAGKISDGSLSDGQRNTAALALLLAQDGGPLIIDQPEDELDSNFVFKELIPMIRRVKSSRQLIVATHNANLPVNGDSDLVYAIAAKDGRGVKHAAGGLDQLAVTKAVLDIMEGTEEAFRRRREKYNF</sequence>
<dbReference type="SUPFAM" id="SSF89550">
    <property type="entry name" value="PHP domain-like"/>
    <property type="match status" value="1"/>
</dbReference>
<dbReference type="GO" id="GO:0006302">
    <property type="term" value="P:double-strand break repair"/>
    <property type="evidence" value="ECO:0007669"/>
    <property type="project" value="TreeGrafter"/>
</dbReference>
<feature type="domain" description="Endonuclease GajA/Old nuclease/RecF-like AAA" evidence="2">
    <location>
        <begin position="303"/>
        <end position="596"/>
    </location>
</feature>
<reference evidence="5" key="1">
    <citation type="submission" date="2016-10" db="EMBL/GenBank/DDBJ databases">
        <authorList>
            <person name="Varghese N."/>
            <person name="Submissions S."/>
        </authorList>
    </citation>
    <scope>NUCLEOTIDE SEQUENCE [LARGE SCALE GENOMIC DNA]</scope>
    <source>
        <strain evidence="5">JCM 2783</strain>
    </source>
</reference>
<evidence type="ECO:0000259" key="2">
    <source>
        <dbReference type="Pfam" id="PF13175"/>
    </source>
</evidence>
<dbReference type="InterPro" id="IPR041685">
    <property type="entry name" value="AAA_GajA/Old/RecF-like"/>
</dbReference>
<evidence type="ECO:0000313" key="4">
    <source>
        <dbReference type="EMBL" id="SFD78886.1"/>
    </source>
</evidence>
<dbReference type="RefSeq" id="WP_093503731.1">
    <property type="nucleotide sequence ID" value="NZ_BSSG01000003.1"/>
</dbReference>
<organism evidence="4 5">
    <name type="scientific">Pseudomonas straminea</name>
    <dbReference type="NCBI Taxonomy" id="47882"/>
    <lineage>
        <taxon>Bacteria</taxon>
        <taxon>Pseudomonadati</taxon>
        <taxon>Pseudomonadota</taxon>
        <taxon>Gammaproteobacteria</taxon>
        <taxon>Pseudomonadales</taxon>
        <taxon>Pseudomonadaceae</taxon>
        <taxon>Phytopseudomonas</taxon>
    </lineage>
</organism>
<name>A0A1I1V7A7_PSEOC</name>
<proteinExistence type="predicted"/>
<dbReference type="SUPFAM" id="SSF52540">
    <property type="entry name" value="P-loop containing nucleoside triphosphate hydrolases"/>
    <property type="match status" value="1"/>
</dbReference>
<dbReference type="Proteomes" id="UP000243950">
    <property type="component" value="Unassembled WGS sequence"/>
</dbReference>
<dbReference type="PANTHER" id="PTHR32182">
    <property type="entry name" value="DNA REPLICATION AND REPAIR PROTEIN RECF"/>
    <property type="match status" value="1"/>
</dbReference>
<feature type="domain" description="ATPase AAA-type core" evidence="3">
    <location>
        <begin position="818"/>
        <end position="881"/>
    </location>
</feature>
<dbReference type="InterPro" id="IPR027417">
    <property type="entry name" value="P-loop_NTPase"/>
</dbReference>
<dbReference type="GO" id="GO:0016887">
    <property type="term" value="F:ATP hydrolysis activity"/>
    <property type="evidence" value="ECO:0007669"/>
    <property type="project" value="InterPro"/>
</dbReference>